<reference evidence="3" key="1">
    <citation type="submission" date="2016-11" db="UniProtKB">
        <authorList>
            <consortium name="WormBaseParasite"/>
        </authorList>
    </citation>
    <scope>IDENTIFICATION</scope>
</reference>
<keyword evidence="2" id="KW-1185">Reference proteome</keyword>
<organism evidence="2 3">
    <name type="scientific">Caenorhabditis tropicalis</name>
    <dbReference type="NCBI Taxonomy" id="1561998"/>
    <lineage>
        <taxon>Eukaryota</taxon>
        <taxon>Metazoa</taxon>
        <taxon>Ecdysozoa</taxon>
        <taxon>Nematoda</taxon>
        <taxon>Chromadorea</taxon>
        <taxon>Rhabditida</taxon>
        <taxon>Rhabditina</taxon>
        <taxon>Rhabditomorpha</taxon>
        <taxon>Rhabditoidea</taxon>
        <taxon>Rhabditidae</taxon>
        <taxon>Peloderinae</taxon>
        <taxon>Caenorhabditis</taxon>
    </lineage>
</organism>
<dbReference type="AlphaFoldDB" id="A0A1I7TR61"/>
<proteinExistence type="predicted"/>
<feature type="compositionally biased region" description="Basic residues" evidence="1">
    <location>
        <begin position="79"/>
        <end position="93"/>
    </location>
</feature>
<dbReference type="Proteomes" id="UP000095282">
    <property type="component" value="Unplaced"/>
</dbReference>
<protein>
    <submittedName>
        <fullName evidence="3">AGC-kinase C-terminal domain-containing protein</fullName>
    </submittedName>
</protein>
<sequence length="120" mass="14627">MNRPPPDNHFFRHVNLDPDFHINAFVEPEMAGEEELLPPYYLINPGEGEFMYRSAEEFFRDAREGKIPGYDKRGNPIKEKKRKRRRRSKEKRIRFSYRKPADVIIRLYYTRSVARRLRKR</sequence>
<dbReference type="WBParaSite" id="Csp11.Scaffold629.g10948.t2">
    <property type="protein sequence ID" value="Csp11.Scaffold629.g10948.t2"/>
    <property type="gene ID" value="Csp11.Scaffold629.g10948"/>
</dbReference>
<feature type="compositionally biased region" description="Basic and acidic residues" evidence="1">
    <location>
        <begin position="66"/>
        <end position="78"/>
    </location>
</feature>
<feature type="region of interest" description="Disordered" evidence="1">
    <location>
        <begin position="66"/>
        <end position="93"/>
    </location>
</feature>
<evidence type="ECO:0000256" key="1">
    <source>
        <dbReference type="SAM" id="MobiDB-lite"/>
    </source>
</evidence>
<name>A0A1I7TR61_9PELO</name>
<accession>A0A1I7TR61</accession>
<evidence type="ECO:0000313" key="3">
    <source>
        <dbReference type="WBParaSite" id="Csp11.Scaffold629.g10948.t2"/>
    </source>
</evidence>
<evidence type="ECO:0000313" key="2">
    <source>
        <dbReference type="Proteomes" id="UP000095282"/>
    </source>
</evidence>